<reference evidence="1 2" key="1">
    <citation type="submission" date="2019-04" db="EMBL/GenBank/DDBJ databases">
        <title>Pedobacter sp. RP-1-16 sp. nov., isolated from Arctic soil.</title>
        <authorList>
            <person name="Dahal R.H."/>
            <person name="Kim D.-U."/>
        </authorList>
    </citation>
    <scope>NUCLEOTIDE SEQUENCE [LARGE SCALE GENOMIC DNA]</scope>
    <source>
        <strain evidence="1 2">RP-1-16</strain>
    </source>
</reference>
<dbReference type="InterPro" id="IPR001387">
    <property type="entry name" value="Cro/C1-type_HTH"/>
</dbReference>
<sequence>MKKPKVTMTVIKEETGFSASINLNNSFIGTQAEDIEELKANILDALNLTFTEEDFSFEMDDIILKPDLASFFEFYKVINAKALSERIGMSQRLLSQYINGIKKPSENQTKRILKGVQRLGKELTAIQFLL</sequence>
<accession>A0A4U1GN00</accession>
<evidence type="ECO:0000313" key="2">
    <source>
        <dbReference type="Proteomes" id="UP000309594"/>
    </source>
</evidence>
<name>A0A4U1GN00_9SPHI</name>
<protein>
    <submittedName>
        <fullName evidence="1">Helix-turn-helix transcriptional regulator</fullName>
    </submittedName>
</protein>
<comment type="caution">
    <text evidence="1">The sequence shown here is derived from an EMBL/GenBank/DDBJ whole genome shotgun (WGS) entry which is preliminary data.</text>
</comment>
<gene>
    <name evidence="1" type="ORF">FBD94_02295</name>
</gene>
<proteinExistence type="predicted"/>
<dbReference type="EMBL" id="SWDX01000001">
    <property type="protein sequence ID" value="TKC65404.1"/>
    <property type="molecule type" value="Genomic_DNA"/>
</dbReference>
<organism evidence="1 2">
    <name type="scientific">Pedobacter hiemivivus</name>
    <dbReference type="NCBI Taxonomy" id="2530454"/>
    <lineage>
        <taxon>Bacteria</taxon>
        <taxon>Pseudomonadati</taxon>
        <taxon>Bacteroidota</taxon>
        <taxon>Sphingobacteriia</taxon>
        <taxon>Sphingobacteriales</taxon>
        <taxon>Sphingobacteriaceae</taxon>
        <taxon>Pedobacter</taxon>
    </lineage>
</organism>
<evidence type="ECO:0000313" key="1">
    <source>
        <dbReference type="EMBL" id="TKC65404.1"/>
    </source>
</evidence>
<dbReference type="CDD" id="cd00093">
    <property type="entry name" value="HTH_XRE"/>
    <property type="match status" value="1"/>
</dbReference>
<dbReference type="Proteomes" id="UP000309594">
    <property type="component" value="Unassembled WGS sequence"/>
</dbReference>
<dbReference type="RefSeq" id="WP_136878911.1">
    <property type="nucleotide sequence ID" value="NZ_SWDX01000001.1"/>
</dbReference>
<dbReference type="AlphaFoldDB" id="A0A4U1GN00"/>